<keyword evidence="1" id="KW-1133">Transmembrane helix</keyword>
<dbReference type="Gramene" id="KRH56515">
    <property type="protein sequence ID" value="KRH56515"/>
    <property type="gene ID" value="GLYMA_05G001400"/>
</dbReference>
<dbReference type="HOGENOM" id="CLU_2431370_0_0_1"/>
<dbReference type="STRING" id="3847.K7KNQ8"/>
<evidence type="ECO:0000256" key="1">
    <source>
        <dbReference type="SAM" id="Phobius"/>
    </source>
</evidence>
<accession>K7KNQ8</accession>
<name>K7KNQ8_SOYBN</name>
<dbReference type="InParanoid" id="K7KNQ8"/>
<dbReference type="AlphaFoldDB" id="K7KNQ8"/>
<organism evidence="3">
    <name type="scientific">Glycine max</name>
    <name type="common">Soybean</name>
    <name type="synonym">Glycine hispida</name>
    <dbReference type="NCBI Taxonomy" id="3847"/>
    <lineage>
        <taxon>Eukaryota</taxon>
        <taxon>Viridiplantae</taxon>
        <taxon>Streptophyta</taxon>
        <taxon>Embryophyta</taxon>
        <taxon>Tracheophyta</taxon>
        <taxon>Spermatophyta</taxon>
        <taxon>Magnoliopsida</taxon>
        <taxon>eudicotyledons</taxon>
        <taxon>Gunneridae</taxon>
        <taxon>Pentapetalae</taxon>
        <taxon>rosids</taxon>
        <taxon>fabids</taxon>
        <taxon>Fabales</taxon>
        <taxon>Fabaceae</taxon>
        <taxon>Papilionoideae</taxon>
        <taxon>50 kb inversion clade</taxon>
        <taxon>NPAAA clade</taxon>
        <taxon>indigoferoid/millettioid clade</taxon>
        <taxon>Phaseoleae</taxon>
        <taxon>Glycine</taxon>
        <taxon>Glycine subgen. Soja</taxon>
    </lineage>
</organism>
<protein>
    <submittedName>
        <fullName evidence="2 3">Uncharacterized protein</fullName>
    </submittedName>
</protein>
<reference evidence="3" key="2">
    <citation type="submission" date="2018-02" db="UniProtKB">
        <authorList>
            <consortium name="EnsemblPlants"/>
        </authorList>
    </citation>
    <scope>IDENTIFICATION</scope>
    <source>
        <strain evidence="3">Williams 82</strain>
    </source>
</reference>
<dbReference type="EMBL" id="CM000838">
    <property type="protein sequence ID" value="KRH56515.1"/>
    <property type="molecule type" value="Genomic_DNA"/>
</dbReference>
<reference evidence="2 3" key="1">
    <citation type="journal article" date="2010" name="Nature">
        <title>Genome sequence of the palaeopolyploid soybean.</title>
        <authorList>
            <person name="Schmutz J."/>
            <person name="Cannon S.B."/>
            <person name="Schlueter J."/>
            <person name="Ma J."/>
            <person name="Mitros T."/>
            <person name="Nelson W."/>
            <person name="Hyten D.L."/>
            <person name="Song Q."/>
            <person name="Thelen J.J."/>
            <person name="Cheng J."/>
            <person name="Xu D."/>
            <person name="Hellsten U."/>
            <person name="May G.D."/>
            <person name="Yu Y."/>
            <person name="Sakurai T."/>
            <person name="Umezawa T."/>
            <person name="Bhattacharyya M.K."/>
            <person name="Sandhu D."/>
            <person name="Valliyodan B."/>
            <person name="Lindquist E."/>
            <person name="Peto M."/>
            <person name="Grant D."/>
            <person name="Shu S."/>
            <person name="Goodstein D."/>
            <person name="Barry K."/>
            <person name="Futrell-Griggs M."/>
            <person name="Abernathy B."/>
            <person name="Du J."/>
            <person name="Tian Z."/>
            <person name="Zhu L."/>
            <person name="Gill N."/>
            <person name="Joshi T."/>
            <person name="Libault M."/>
            <person name="Sethuraman A."/>
            <person name="Zhang X.-C."/>
            <person name="Shinozaki K."/>
            <person name="Nguyen H.T."/>
            <person name="Wing R.A."/>
            <person name="Cregan P."/>
            <person name="Specht J."/>
            <person name="Grimwood J."/>
            <person name="Rokhsar D."/>
            <person name="Stacey G."/>
            <person name="Shoemaker R.C."/>
            <person name="Jackson S.A."/>
        </authorList>
    </citation>
    <scope>NUCLEOTIDE SEQUENCE [LARGE SCALE GENOMIC DNA]</scope>
    <source>
        <strain evidence="3">cv. Williams 82</strain>
        <tissue evidence="2">Callus</tissue>
    </source>
</reference>
<keyword evidence="1" id="KW-0472">Membrane</keyword>
<gene>
    <name evidence="2" type="ORF">GLYMA_05G001400</name>
</gene>
<reference evidence="2" key="3">
    <citation type="submission" date="2018-07" db="EMBL/GenBank/DDBJ databases">
        <title>WGS assembly of Glycine max.</title>
        <authorList>
            <person name="Schmutz J."/>
            <person name="Cannon S."/>
            <person name="Schlueter J."/>
            <person name="Ma J."/>
            <person name="Mitros T."/>
            <person name="Nelson W."/>
            <person name="Hyten D."/>
            <person name="Song Q."/>
            <person name="Thelen J."/>
            <person name="Cheng J."/>
            <person name="Xu D."/>
            <person name="Hellsten U."/>
            <person name="May G."/>
            <person name="Yu Y."/>
            <person name="Sakurai T."/>
            <person name="Umezawa T."/>
            <person name="Bhattacharyya M."/>
            <person name="Sandhu D."/>
            <person name="Valliyodan B."/>
            <person name="Lindquist E."/>
            <person name="Peto M."/>
            <person name="Grant D."/>
            <person name="Shu S."/>
            <person name="Goodstein D."/>
            <person name="Barry K."/>
            <person name="Futrell-Griggs M."/>
            <person name="Abernathy B."/>
            <person name="Du J."/>
            <person name="Tian Z."/>
            <person name="Zhu L."/>
            <person name="Gill N."/>
            <person name="Joshi T."/>
            <person name="Libault M."/>
            <person name="Sethuraman A."/>
            <person name="Zhang X."/>
            <person name="Shinozaki K."/>
            <person name="Nguyen H."/>
            <person name="Wing R."/>
            <person name="Cregan P."/>
            <person name="Specht J."/>
            <person name="Grimwood J."/>
            <person name="Rokhsar D."/>
            <person name="Stacey G."/>
            <person name="Shoemaker R."/>
            <person name="Jackson S."/>
        </authorList>
    </citation>
    <scope>NUCLEOTIDE SEQUENCE</scope>
    <source>
        <tissue evidence="2">Callus</tissue>
    </source>
</reference>
<dbReference type="Proteomes" id="UP000008827">
    <property type="component" value="Chromosome 5"/>
</dbReference>
<dbReference type="PaxDb" id="3847-GLYMA05G09241.1"/>
<evidence type="ECO:0000313" key="3">
    <source>
        <dbReference type="EnsemblPlants" id="KRH56515"/>
    </source>
</evidence>
<keyword evidence="4" id="KW-1185">Reference proteome</keyword>
<feature type="transmembrane region" description="Helical" evidence="1">
    <location>
        <begin position="12"/>
        <end position="32"/>
    </location>
</feature>
<dbReference type="EnsemblPlants" id="KRH56515">
    <property type="protein sequence ID" value="KRH56515"/>
    <property type="gene ID" value="GLYMA_05G001400"/>
</dbReference>
<proteinExistence type="predicted"/>
<evidence type="ECO:0000313" key="2">
    <source>
        <dbReference type="EMBL" id="KRH56515.1"/>
    </source>
</evidence>
<keyword evidence="1" id="KW-0812">Transmembrane</keyword>
<evidence type="ECO:0000313" key="4">
    <source>
        <dbReference type="Proteomes" id="UP000008827"/>
    </source>
</evidence>
<sequence length="91" mass="9728">MVPSQASSSFQILSLLVSLGCLNLLLASYPMLSSGLLFSPTSCQLGFPQLLLSPTVPLPLPLPLLQQHKSTCSHLQWTKLCGCGIYPTSLV</sequence>